<evidence type="ECO:0000313" key="1">
    <source>
        <dbReference type="EMBL" id="KAH0453868.1"/>
    </source>
</evidence>
<organism evidence="1 3">
    <name type="scientific">Dendrobium chrysotoxum</name>
    <name type="common">Orchid</name>
    <dbReference type="NCBI Taxonomy" id="161865"/>
    <lineage>
        <taxon>Eukaryota</taxon>
        <taxon>Viridiplantae</taxon>
        <taxon>Streptophyta</taxon>
        <taxon>Embryophyta</taxon>
        <taxon>Tracheophyta</taxon>
        <taxon>Spermatophyta</taxon>
        <taxon>Magnoliopsida</taxon>
        <taxon>Liliopsida</taxon>
        <taxon>Asparagales</taxon>
        <taxon>Orchidaceae</taxon>
        <taxon>Epidendroideae</taxon>
        <taxon>Malaxideae</taxon>
        <taxon>Dendrobiinae</taxon>
        <taxon>Dendrobium</taxon>
    </lineage>
</organism>
<sequence length="101" mass="11788">MMMVSKRSDPSFLDCNNPSKSFKDVVSSFDSLNAFLDLKVTTLRGLKALWISEEEVKHLARPFEFVLVRKFPMHRHVLDSIQKFFFNLKLSGDFFITLLDQ</sequence>
<comment type="caution">
    <text evidence="1">The sequence shown here is derived from an EMBL/GenBank/DDBJ whole genome shotgun (WGS) entry which is preliminary data.</text>
</comment>
<dbReference type="Proteomes" id="UP000775213">
    <property type="component" value="Unassembled WGS sequence"/>
</dbReference>
<evidence type="ECO:0000313" key="3">
    <source>
        <dbReference type="Proteomes" id="UP000775213"/>
    </source>
</evidence>
<dbReference type="EMBL" id="JAGFBR010000016">
    <property type="protein sequence ID" value="KAH0454044.1"/>
    <property type="molecule type" value="Genomic_DNA"/>
</dbReference>
<gene>
    <name evidence="1" type="ORF">IEQ34_018192</name>
    <name evidence="2" type="ORF">IEQ34_018368</name>
</gene>
<name>A0AAV7GDP4_DENCH</name>
<accession>A0AAV7GDP4</accession>
<reference evidence="1 3" key="1">
    <citation type="journal article" date="2021" name="Hortic Res">
        <title>Chromosome-scale assembly of the Dendrobium chrysotoxum genome enhances the understanding of orchid evolution.</title>
        <authorList>
            <person name="Zhang Y."/>
            <person name="Zhang G.Q."/>
            <person name="Zhang D."/>
            <person name="Liu X.D."/>
            <person name="Xu X.Y."/>
            <person name="Sun W.H."/>
            <person name="Yu X."/>
            <person name="Zhu X."/>
            <person name="Wang Z.W."/>
            <person name="Zhao X."/>
            <person name="Zhong W.Y."/>
            <person name="Chen H."/>
            <person name="Yin W.L."/>
            <person name="Huang T."/>
            <person name="Niu S.C."/>
            <person name="Liu Z.J."/>
        </authorList>
    </citation>
    <scope>NUCLEOTIDE SEQUENCE [LARGE SCALE GENOMIC DNA]</scope>
    <source>
        <strain evidence="1">Lindl</strain>
    </source>
</reference>
<reference evidence="1" key="2">
    <citation type="submission" date="2021-03" db="EMBL/GenBank/DDBJ databases">
        <authorList>
            <person name="Zhang Y."/>
            <person name="Zhang G.-Q."/>
            <person name="Huang T."/>
            <person name="Niu S.-C."/>
            <person name="Liu Z.-J."/>
        </authorList>
    </citation>
    <scope>NUCLEOTIDE SEQUENCE</scope>
    <source>
        <strain evidence="1">Lindl</strain>
        <tissue evidence="1">Fresh leaves</tissue>
    </source>
</reference>
<proteinExistence type="predicted"/>
<dbReference type="AlphaFoldDB" id="A0AAV7GDP4"/>
<dbReference type="EMBL" id="JAGFBR010000016">
    <property type="protein sequence ID" value="KAH0453868.1"/>
    <property type="molecule type" value="Genomic_DNA"/>
</dbReference>
<keyword evidence="3" id="KW-1185">Reference proteome</keyword>
<evidence type="ECO:0000313" key="2">
    <source>
        <dbReference type="EMBL" id="KAH0454044.1"/>
    </source>
</evidence>
<protein>
    <submittedName>
        <fullName evidence="1">Uncharacterized protein</fullName>
    </submittedName>
</protein>